<evidence type="ECO:0000313" key="6">
    <source>
        <dbReference type="Proteomes" id="UP001197492"/>
    </source>
</evidence>
<dbReference type="Proteomes" id="UP001196408">
    <property type="component" value="Unassembled WGS sequence"/>
</dbReference>
<keyword evidence="6" id="KW-1185">Reference proteome</keyword>
<dbReference type="AlphaFoldDB" id="A0AAW4N075"/>
<keyword evidence="2" id="KW-0406">Ion transport</keyword>
<evidence type="ECO:0000256" key="1">
    <source>
        <dbReference type="ARBA" id="ARBA00022448"/>
    </source>
</evidence>
<dbReference type="PANTHER" id="PTHR38682:SF1">
    <property type="entry name" value="V-TYPE ATP SYNTHASE SUBUNIT C"/>
    <property type="match status" value="1"/>
</dbReference>
<dbReference type="PANTHER" id="PTHR38682">
    <property type="entry name" value="V-TYPE ATP SYNTHASE SUBUNIT C"/>
    <property type="match status" value="1"/>
</dbReference>
<dbReference type="SUPFAM" id="SSF103486">
    <property type="entry name" value="V-type ATP synthase subunit C"/>
    <property type="match status" value="1"/>
</dbReference>
<dbReference type="RefSeq" id="WP_022425821.1">
    <property type="nucleotide sequence ID" value="NZ_CAXVKV010000015.1"/>
</dbReference>
<dbReference type="InterPro" id="IPR036079">
    <property type="entry name" value="ATPase_csu/dsu_sf"/>
</dbReference>
<dbReference type="InterPro" id="IPR050873">
    <property type="entry name" value="V-ATPase_V0D/AC39_subunit"/>
</dbReference>
<dbReference type="Gene3D" id="1.10.132.50">
    <property type="entry name" value="ATP synthase (C/AC39) subunit, domain 3"/>
    <property type="match status" value="3"/>
</dbReference>
<dbReference type="InterPro" id="IPR002843">
    <property type="entry name" value="ATPase_V0-cplx_csu/dsu"/>
</dbReference>
<dbReference type="EMBL" id="JAHOEF010000022">
    <property type="protein sequence ID" value="MBV3382573.1"/>
    <property type="molecule type" value="Genomic_DNA"/>
</dbReference>
<evidence type="ECO:0000313" key="4">
    <source>
        <dbReference type="EMBL" id="MBV3392666.1"/>
    </source>
</evidence>
<evidence type="ECO:0000256" key="2">
    <source>
        <dbReference type="ARBA" id="ARBA00023065"/>
    </source>
</evidence>
<sequence>MSFSSNAVLAKARSMYGKHLTPESYDELLKKRTVNDVVSYLKSETAYGPILEGLKETSIHRGQLESLLDEEEFLRAIRLIHYAPKGDQKFYQLGIIRREIAVLLSKVRLFNSDETLNSELDIPSYLPRYSTFDLYGLLSIEDYPSLLRYMEKTRYYHILQKYMPVDDEKIDTNMMELDFKRAYYKLFVETVKSTFKGKKQKDLLTMIYTQIELENITKIYRFKRFFNSKPEQIKKQLILDYSRIPQSVMNELIETKDAEEFLKKLASSPYKLYVDDQEFVYIEYYTDKIKYNLAKRYMRFTTDAAMVYMTYLIVFENEVENLKHIIEGLRYGEEAEKIAQLLIY</sequence>
<comment type="caution">
    <text evidence="3">The sequence shown here is derived from an EMBL/GenBank/DDBJ whole genome shotgun (WGS) entry which is preliminary data.</text>
</comment>
<dbReference type="Pfam" id="PF01992">
    <property type="entry name" value="vATP-synt_AC39"/>
    <property type="match status" value="1"/>
</dbReference>
<organism evidence="3 5">
    <name type="scientific">Catenibacterium mitsuokai</name>
    <dbReference type="NCBI Taxonomy" id="100886"/>
    <lineage>
        <taxon>Bacteria</taxon>
        <taxon>Bacillati</taxon>
        <taxon>Bacillota</taxon>
        <taxon>Erysipelotrichia</taxon>
        <taxon>Erysipelotrichales</taxon>
        <taxon>Coprobacillaceae</taxon>
        <taxon>Catenibacterium</taxon>
    </lineage>
</organism>
<dbReference type="InterPro" id="IPR044911">
    <property type="entry name" value="V-type_ATPase_csu/dsu_dom_3"/>
</dbReference>
<accession>A0AAW4N075</accession>
<dbReference type="GO" id="GO:0046961">
    <property type="term" value="F:proton-transporting ATPase activity, rotational mechanism"/>
    <property type="evidence" value="ECO:0007669"/>
    <property type="project" value="InterPro"/>
</dbReference>
<name>A0AAW4N075_9FIRM</name>
<dbReference type="Proteomes" id="UP001197492">
    <property type="component" value="Unassembled WGS sequence"/>
</dbReference>
<protein>
    <submittedName>
        <fullName evidence="3">V-type ATPase subunit</fullName>
    </submittedName>
</protein>
<evidence type="ECO:0000313" key="3">
    <source>
        <dbReference type="EMBL" id="MBV3382573.1"/>
    </source>
</evidence>
<keyword evidence="1" id="KW-0813">Transport</keyword>
<dbReference type="GeneID" id="301324031"/>
<reference evidence="3 6" key="1">
    <citation type="submission" date="2021-06" db="EMBL/GenBank/DDBJ databases">
        <title>Collection of gut derived symbiotic bacterial strains cultured from healthy donors.</title>
        <authorList>
            <person name="Lin H."/>
            <person name="Littmann E."/>
            <person name="Pamer E.G."/>
        </authorList>
    </citation>
    <scope>NUCLEOTIDE SEQUENCE</scope>
    <source>
        <strain evidence="4 6">MSK.21.70</strain>
        <strain evidence="3">MSK.21.82</strain>
    </source>
</reference>
<dbReference type="EMBL" id="JAHOEL010000024">
    <property type="protein sequence ID" value="MBV3392666.1"/>
    <property type="molecule type" value="Genomic_DNA"/>
</dbReference>
<proteinExistence type="predicted"/>
<gene>
    <name evidence="3" type="ORF">KSV97_04855</name>
    <name evidence="4" type="ORF">KSW06_05220</name>
</gene>
<evidence type="ECO:0000313" key="5">
    <source>
        <dbReference type="Proteomes" id="UP001196408"/>
    </source>
</evidence>